<dbReference type="Proteomes" id="UP000249066">
    <property type="component" value="Unassembled WGS sequence"/>
</dbReference>
<dbReference type="PANTHER" id="PTHR32309">
    <property type="entry name" value="TYROSINE-PROTEIN KINASE"/>
    <property type="match status" value="1"/>
</dbReference>
<reference evidence="3 4" key="1">
    <citation type="submission" date="2017-08" db="EMBL/GenBank/DDBJ databases">
        <title>Infants hospitalized years apart are colonized by the same room-sourced microbial strains.</title>
        <authorList>
            <person name="Brooks B."/>
            <person name="Olm M.R."/>
            <person name="Firek B.A."/>
            <person name="Baker R."/>
            <person name="Thomas B.C."/>
            <person name="Morowitz M.J."/>
            <person name="Banfield J.F."/>
        </authorList>
    </citation>
    <scope>NUCLEOTIDE SEQUENCE [LARGE SCALE GENOMIC DNA]</scope>
    <source>
        <strain evidence="3">S2_018_000_R2_101</strain>
    </source>
</reference>
<dbReference type="InterPro" id="IPR050445">
    <property type="entry name" value="Bact_polysacc_biosynth/exp"/>
</dbReference>
<dbReference type="InterPro" id="IPR027417">
    <property type="entry name" value="P-loop_NTPase"/>
</dbReference>
<evidence type="ECO:0000256" key="1">
    <source>
        <dbReference type="ARBA" id="ARBA00022741"/>
    </source>
</evidence>
<accession>A0A2W5ABF8</accession>
<organism evidence="3 4">
    <name type="scientific">Sphingomonas sanxanigenens</name>
    <dbReference type="NCBI Taxonomy" id="397260"/>
    <lineage>
        <taxon>Bacteria</taxon>
        <taxon>Pseudomonadati</taxon>
        <taxon>Pseudomonadota</taxon>
        <taxon>Alphaproteobacteria</taxon>
        <taxon>Sphingomonadales</taxon>
        <taxon>Sphingomonadaceae</taxon>
        <taxon>Sphingomonas</taxon>
    </lineage>
</organism>
<dbReference type="InterPro" id="IPR005702">
    <property type="entry name" value="Wzc-like_C"/>
</dbReference>
<dbReference type="GO" id="GO:0005524">
    <property type="term" value="F:ATP binding"/>
    <property type="evidence" value="ECO:0007669"/>
    <property type="project" value="UniProtKB-KW"/>
</dbReference>
<dbReference type="EMBL" id="QFNN01000003">
    <property type="protein sequence ID" value="PZO91940.1"/>
    <property type="molecule type" value="Genomic_DNA"/>
</dbReference>
<dbReference type="Pfam" id="PF10609">
    <property type="entry name" value="ParA"/>
    <property type="match status" value="1"/>
</dbReference>
<evidence type="ECO:0000256" key="2">
    <source>
        <dbReference type="ARBA" id="ARBA00022840"/>
    </source>
</evidence>
<gene>
    <name evidence="3" type="ORF">DI623_01580</name>
</gene>
<dbReference type="AlphaFoldDB" id="A0A2W5ABF8"/>
<dbReference type="GO" id="GO:0005886">
    <property type="term" value="C:plasma membrane"/>
    <property type="evidence" value="ECO:0007669"/>
    <property type="project" value="TreeGrafter"/>
</dbReference>
<dbReference type="PANTHER" id="PTHR32309:SF13">
    <property type="entry name" value="FERRIC ENTEROBACTIN TRANSPORT PROTEIN FEPE"/>
    <property type="match status" value="1"/>
</dbReference>
<dbReference type="CDD" id="cd05387">
    <property type="entry name" value="BY-kinase"/>
    <property type="match status" value="1"/>
</dbReference>
<dbReference type="SUPFAM" id="SSF52540">
    <property type="entry name" value="P-loop containing nucleoside triphosphate hydrolases"/>
    <property type="match status" value="1"/>
</dbReference>
<keyword evidence="1" id="KW-0547">Nucleotide-binding</keyword>
<comment type="caution">
    <text evidence="3">The sequence shown here is derived from an EMBL/GenBank/DDBJ whole genome shotgun (WGS) entry which is preliminary data.</text>
</comment>
<keyword evidence="2" id="KW-0067">ATP-binding</keyword>
<sequence>MTEHGPIRTGSLIERAAEIYDFASFRQAVKPAPDATADRPQPHIASAGVQAIDRDLLRMSGFIVPGEAVSPIAEEFRIAKRQLLIGGMASARDRVILIGSARKGEGKSFCAVNLALSLASERDLEVLLVDGDVAKPSIFSMLGVAGGPGLMDALADPGIAIDDCIVETDIAGLSLLPAGRATHNDTELLASARTASLIAALAEKNLRRLVILDSPPLLDASPASALALHAGQALLVVRADVTSEADLRAAVAMLDPCGEVKLLLNGVSRMVSGQRFGDYYGEVP</sequence>
<evidence type="ECO:0000313" key="3">
    <source>
        <dbReference type="EMBL" id="PZO91940.1"/>
    </source>
</evidence>
<proteinExistence type="predicted"/>
<dbReference type="InterPro" id="IPR033756">
    <property type="entry name" value="YlxH/NBP35"/>
</dbReference>
<dbReference type="GO" id="GO:0004713">
    <property type="term" value="F:protein tyrosine kinase activity"/>
    <property type="evidence" value="ECO:0007669"/>
    <property type="project" value="TreeGrafter"/>
</dbReference>
<evidence type="ECO:0000313" key="4">
    <source>
        <dbReference type="Proteomes" id="UP000249066"/>
    </source>
</evidence>
<protein>
    <submittedName>
        <fullName evidence="3">Exopolysaccharide biosynthesis protein</fullName>
    </submittedName>
</protein>
<dbReference type="Gene3D" id="3.40.50.300">
    <property type="entry name" value="P-loop containing nucleotide triphosphate hydrolases"/>
    <property type="match status" value="1"/>
</dbReference>
<name>A0A2W5ABF8_9SPHN</name>